<sequence length="318" mass="36614">MKKPFDKDSAGELFAGHAVTDERTHELIELMASISERDPADEERGYIARMLVQACFPYRKIASNEFSRVANNFRLTIMSPSDVGLPFGVLPRLMFMWMTREALFKKSRSLELGHSLTDFMMQLNLPLTGGKTGTITRLRDQMKRMASSTLSVTYDNGRSWSLRQVGMIEEAEFWWEEKDKGAKSSQPGLWSSTILLSDPFFKEITNRPVPFDMRVVQVIRQQTQSPLALDIYLWLNYRLKYLNRPTDIPWVKLQLQFGANYADTRQGRHEFKREFLKQMEIVRLAFRKSAPSIQESDSGQGIRLLPGQSSVPDAPQFD</sequence>
<keyword evidence="3" id="KW-1185">Reference proteome</keyword>
<evidence type="ECO:0000313" key="2">
    <source>
        <dbReference type="EMBL" id="SNS36504.1"/>
    </source>
</evidence>
<proteinExistence type="predicted"/>
<dbReference type="Proteomes" id="UP000198356">
    <property type="component" value="Unassembled WGS sequence"/>
</dbReference>
<feature type="region of interest" description="Disordered" evidence="1">
    <location>
        <begin position="292"/>
        <end position="318"/>
    </location>
</feature>
<evidence type="ECO:0000256" key="1">
    <source>
        <dbReference type="SAM" id="MobiDB-lite"/>
    </source>
</evidence>
<reference evidence="2 3" key="1">
    <citation type="submission" date="2017-06" db="EMBL/GenBank/DDBJ databases">
        <authorList>
            <person name="Kim H.J."/>
            <person name="Triplett B.A."/>
        </authorList>
    </citation>
    <scope>NUCLEOTIDE SEQUENCE [LARGE SCALE GENOMIC DNA]</scope>
    <source>
        <strain evidence="2 3">DSM 18704</strain>
    </source>
</reference>
<dbReference type="AlphaFoldDB" id="A0A239DXX8"/>
<accession>A0A239DXX8</accession>
<gene>
    <name evidence="2" type="ORF">SAMN05421770_101670</name>
</gene>
<protein>
    <submittedName>
        <fullName evidence="2">RepA protein</fullName>
    </submittedName>
</protein>
<name>A0A239DXX8_9BACT</name>
<dbReference type="RefSeq" id="WP_089406946.1">
    <property type="nucleotide sequence ID" value="NZ_FZOU01000001.1"/>
</dbReference>
<evidence type="ECO:0000313" key="3">
    <source>
        <dbReference type="Proteomes" id="UP000198356"/>
    </source>
</evidence>
<dbReference type="OrthoDB" id="128471at2"/>
<organism evidence="2 3">
    <name type="scientific">Granulicella rosea</name>
    <dbReference type="NCBI Taxonomy" id="474952"/>
    <lineage>
        <taxon>Bacteria</taxon>
        <taxon>Pseudomonadati</taxon>
        <taxon>Acidobacteriota</taxon>
        <taxon>Terriglobia</taxon>
        <taxon>Terriglobales</taxon>
        <taxon>Acidobacteriaceae</taxon>
        <taxon>Granulicella</taxon>
    </lineage>
</organism>
<dbReference type="Pfam" id="PF04796">
    <property type="entry name" value="RepA_C"/>
    <property type="match status" value="1"/>
</dbReference>
<dbReference type="EMBL" id="FZOU01000001">
    <property type="protein sequence ID" value="SNS36504.1"/>
    <property type="molecule type" value="Genomic_DNA"/>
</dbReference>
<dbReference type="InterPro" id="IPR006881">
    <property type="entry name" value="RepA_C"/>
</dbReference>